<dbReference type="InterPro" id="IPR027417">
    <property type="entry name" value="P-loop_NTPase"/>
</dbReference>
<dbReference type="FunCoup" id="Q6L2K3">
    <property type="interactions" value="34"/>
</dbReference>
<keyword evidence="2" id="KW-0813">Transport</keyword>
<evidence type="ECO:0000256" key="4">
    <source>
        <dbReference type="ARBA" id="ARBA00022840"/>
    </source>
</evidence>
<reference evidence="7 9" key="3">
    <citation type="submission" date="2017-04" db="EMBL/GenBank/DDBJ databases">
        <authorList>
            <person name="Varghese N."/>
            <person name="Submissions S."/>
        </authorList>
    </citation>
    <scope>NUCLEOTIDE SEQUENCE [LARGE SCALE GENOMIC DNA]</scope>
    <source>
        <strain evidence="7 9">DSM 9789</strain>
    </source>
</reference>
<dbReference type="InParanoid" id="Q6L2K3"/>
<protein>
    <submittedName>
        <fullName evidence="6">Dipeptide ABC transporter Dpp1, ATP binding protein</fullName>
    </submittedName>
    <submittedName>
        <fullName evidence="7">Peptide/nickel transport system ATP-binding protein</fullName>
    </submittedName>
</protein>
<accession>Q6L2K3</accession>
<evidence type="ECO:0000256" key="2">
    <source>
        <dbReference type="ARBA" id="ARBA00022448"/>
    </source>
</evidence>
<dbReference type="Proteomes" id="UP000192315">
    <property type="component" value="Unassembled WGS sequence"/>
</dbReference>
<dbReference type="SMART" id="SM00382">
    <property type="entry name" value="AAA"/>
    <property type="match status" value="1"/>
</dbReference>
<dbReference type="SUPFAM" id="SSF52540">
    <property type="entry name" value="P-loop containing nucleoside triphosphate hydrolases"/>
    <property type="match status" value="1"/>
</dbReference>
<feature type="domain" description="ABC transporter" evidence="5">
    <location>
        <begin position="5"/>
        <end position="251"/>
    </location>
</feature>
<dbReference type="NCBIfam" id="TIGR01727">
    <property type="entry name" value="oligo_HPY"/>
    <property type="match status" value="1"/>
</dbReference>
<dbReference type="GO" id="GO:0015833">
    <property type="term" value="P:peptide transport"/>
    <property type="evidence" value="ECO:0007669"/>
    <property type="project" value="InterPro"/>
</dbReference>
<dbReference type="PANTHER" id="PTHR43776:SF7">
    <property type="entry name" value="D,D-DIPEPTIDE TRANSPORT ATP-BINDING PROTEIN DDPF-RELATED"/>
    <property type="match status" value="1"/>
</dbReference>
<dbReference type="CDD" id="cd03257">
    <property type="entry name" value="ABC_NikE_OppD_transporters"/>
    <property type="match status" value="1"/>
</dbReference>
<dbReference type="RefSeq" id="WP_011177015.1">
    <property type="nucleotide sequence ID" value="NC_005877.1"/>
</dbReference>
<evidence type="ECO:0000259" key="5">
    <source>
        <dbReference type="PROSITE" id="PS50893"/>
    </source>
</evidence>
<dbReference type="PANTHER" id="PTHR43776">
    <property type="entry name" value="TRANSPORT ATP-BINDING PROTEIN"/>
    <property type="match status" value="1"/>
</dbReference>
<dbReference type="STRING" id="263820.PTO0214"/>
<dbReference type="EMBL" id="AE017261">
    <property type="protein sequence ID" value="AAT42799.1"/>
    <property type="molecule type" value="Genomic_DNA"/>
</dbReference>
<dbReference type="InterPro" id="IPR013563">
    <property type="entry name" value="Oligopep_ABC_C"/>
</dbReference>
<reference evidence="6 8" key="1">
    <citation type="journal article" date="2004" name="Proc. Natl. Acad. Sci. U.S.A.">
        <title>Genome sequence of Picrophilus torridus and its implications for life around pH 0.</title>
        <authorList>
            <person name="Futterer O."/>
            <person name="Angelov A."/>
            <person name="Liesegang H."/>
            <person name="Gottschalk G."/>
            <person name="Schleper C."/>
            <person name="Schepers B."/>
            <person name="Dock C."/>
            <person name="Antranikian G."/>
            <person name="Liebl W."/>
        </authorList>
    </citation>
    <scope>NUCLEOTIDE SEQUENCE [LARGE SCALE GENOMIC DNA]</scope>
    <source>
        <strain evidence="8">ATCC 700027 / DSM 9790 / JCM 10055 / NBRC 100828</strain>
        <strain evidence="6">DSM 9790</strain>
    </source>
</reference>
<dbReference type="eggNOG" id="arCOG00184">
    <property type="taxonomic scope" value="Archaea"/>
</dbReference>
<dbReference type="Pfam" id="PF00005">
    <property type="entry name" value="ABC_tran"/>
    <property type="match status" value="1"/>
</dbReference>
<evidence type="ECO:0000313" key="6">
    <source>
        <dbReference type="EMBL" id="AAT42799.1"/>
    </source>
</evidence>
<dbReference type="Gene3D" id="3.40.50.300">
    <property type="entry name" value="P-loop containing nucleotide triphosphate hydrolases"/>
    <property type="match status" value="1"/>
</dbReference>
<dbReference type="PROSITE" id="PS50893">
    <property type="entry name" value="ABC_TRANSPORTER_2"/>
    <property type="match status" value="1"/>
</dbReference>
<comment type="similarity">
    <text evidence="1">Belongs to the ABC transporter superfamily.</text>
</comment>
<evidence type="ECO:0000256" key="3">
    <source>
        <dbReference type="ARBA" id="ARBA00022741"/>
    </source>
</evidence>
<dbReference type="PaxDb" id="263820-PTO0214"/>
<evidence type="ECO:0000313" key="8">
    <source>
        <dbReference type="Proteomes" id="UP000000438"/>
    </source>
</evidence>
<sequence length="315" mass="35002">MSDILSLENIKKYYLAEKIQILDRLFGKKPIYVKALDNVSISVEKGTILAVVGESGSGKTTMGKLISTIEEPTDGKIYFENIEVSKKNINEVRKKTSMVFQNPAVSVNPRMKIKSLVSEPLGHFDADQVRQMLKNVGLDYDEIGNKEPKELSGGQVQRVAIARAIIKRPELIVLDEPTSALDESIQAQILNLLIDLQKEYNLTYIFITHNIGVAKYISDKIAVIYAGKIVEYGDTKKVIENPKHPYTQLLLSSVPSFETKELKSPTGGVPSLINLPAGCRFSDRCPFVMDICKTQEPGFIDSDGVKVLCWLYGSS</sequence>
<proteinExistence type="inferred from homology"/>
<dbReference type="InterPro" id="IPR050319">
    <property type="entry name" value="ABC_transp_ATP-bind"/>
</dbReference>
<evidence type="ECO:0000313" key="9">
    <source>
        <dbReference type="Proteomes" id="UP000192315"/>
    </source>
</evidence>
<dbReference type="AlphaFoldDB" id="Q6L2K3"/>
<dbReference type="Pfam" id="PF08352">
    <property type="entry name" value="oligo_HPY"/>
    <property type="match status" value="1"/>
</dbReference>
<dbReference type="OrthoDB" id="18209at2157"/>
<evidence type="ECO:0000256" key="1">
    <source>
        <dbReference type="ARBA" id="ARBA00005417"/>
    </source>
</evidence>
<dbReference type="EMBL" id="FWYE01000005">
    <property type="protein sequence ID" value="SMD31560.1"/>
    <property type="molecule type" value="Genomic_DNA"/>
</dbReference>
<gene>
    <name evidence="6" type="ordered locus">PTO0214</name>
    <name evidence="7" type="ORF">SAMN02745355_1511</name>
</gene>
<dbReference type="Proteomes" id="UP000000438">
    <property type="component" value="Chromosome"/>
</dbReference>
<dbReference type="GO" id="GO:0055085">
    <property type="term" value="P:transmembrane transport"/>
    <property type="evidence" value="ECO:0007669"/>
    <property type="project" value="UniProtKB-ARBA"/>
</dbReference>
<dbReference type="KEGG" id="pto:PTO0214"/>
<keyword evidence="3" id="KW-0547">Nucleotide-binding</keyword>
<dbReference type="GO" id="GO:0016887">
    <property type="term" value="F:ATP hydrolysis activity"/>
    <property type="evidence" value="ECO:0007669"/>
    <property type="project" value="InterPro"/>
</dbReference>
<dbReference type="InterPro" id="IPR003593">
    <property type="entry name" value="AAA+_ATPase"/>
</dbReference>
<name>Q6L2K3_PICTO</name>
<dbReference type="GeneID" id="2844030"/>
<dbReference type="HOGENOM" id="CLU_000604_1_23_2"/>
<accession>A0A8G2L8K7</accession>
<keyword evidence="9" id="KW-1185">Reference proteome</keyword>
<dbReference type="InterPro" id="IPR003439">
    <property type="entry name" value="ABC_transporter-like_ATP-bd"/>
</dbReference>
<evidence type="ECO:0000313" key="7">
    <source>
        <dbReference type="EMBL" id="SMD31560.1"/>
    </source>
</evidence>
<reference evidence="6" key="2">
    <citation type="submission" date="2004-02" db="EMBL/GenBank/DDBJ databases">
        <authorList>
            <person name="Fuetterer O."/>
            <person name="Angelov A."/>
            <person name="Liesegang H."/>
            <person name="Gottschalk G."/>
            <person name="Schleper C."/>
            <person name="Schepers B."/>
            <person name="Dock C."/>
            <person name="Antranikian G."/>
            <person name="Liebl W."/>
        </authorList>
    </citation>
    <scope>NUCLEOTIDE SEQUENCE</scope>
    <source>
        <strain evidence="6">DSM 9790</strain>
    </source>
</reference>
<organism evidence="6 8">
    <name type="scientific">Picrophilus torridus (strain ATCC 700027 / DSM 9790 / JCM 10055 / NBRC 100828 / KAW 2/3)</name>
    <dbReference type="NCBI Taxonomy" id="1122961"/>
    <lineage>
        <taxon>Archaea</taxon>
        <taxon>Methanobacteriati</taxon>
        <taxon>Thermoplasmatota</taxon>
        <taxon>Thermoplasmata</taxon>
        <taxon>Thermoplasmatales</taxon>
        <taxon>Picrophilaceae</taxon>
        <taxon>Picrophilus</taxon>
    </lineage>
</organism>
<keyword evidence="4 7" id="KW-0067">ATP-binding</keyword>
<dbReference type="GO" id="GO:0005524">
    <property type="term" value="F:ATP binding"/>
    <property type="evidence" value="ECO:0007669"/>
    <property type="project" value="UniProtKB-KW"/>
</dbReference>